<gene>
    <name evidence="1" type="ORF">JW984_07935</name>
</gene>
<reference evidence="1" key="2">
    <citation type="submission" date="2021-01" db="EMBL/GenBank/DDBJ databases">
        <authorList>
            <person name="Hahn C.R."/>
            <person name="Youssef N.H."/>
            <person name="Elshahed M."/>
        </authorList>
    </citation>
    <scope>NUCLEOTIDE SEQUENCE</scope>
    <source>
        <strain evidence="1">Zod_Metabat.24</strain>
    </source>
</reference>
<organism evidence="1 2">
    <name type="scientific">Candidatus Zymogenus saltonus</name>
    <dbReference type="NCBI Taxonomy" id="2844893"/>
    <lineage>
        <taxon>Bacteria</taxon>
        <taxon>Deltaproteobacteria</taxon>
        <taxon>Candidatus Zymogenia</taxon>
        <taxon>Candidatus Zymogeniales</taxon>
        <taxon>Candidatus Zymogenaceae</taxon>
        <taxon>Candidatus Zymogenus</taxon>
    </lineage>
</organism>
<proteinExistence type="predicted"/>
<sequence length="101" mass="11801">MDFAPCWEDNEVEISIIKAFEITKIRRNGCDCGMFDENLVDCYDVTITYKDGSSKSLEKIDFPDIDGYKDNKKWLSIPRNSLTPKVLFEYCDNILKIEFIE</sequence>
<reference evidence="1" key="1">
    <citation type="journal article" date="2021" name="Environ. Microbiol.">
        <title>Genomic characterization of three novel Desulfobacterota classes expand the metabolic and phylogenetic diversity of the phylum.</title>
        <authorList>
            <person name="Murphy C.L."/>
            <person name="Biggerstaff J."/>
            <person name="Eichhorn A."/>
            <person name="Ewing E."/>
            <person name="Shahan R."/>
            <person name="Soriano D."/>
            <person name="Stewart S."/>
            <person name="VanMol K."/>
            <person name="Walker R."/>
            <person name="Walters P."/>
            <person name="Elshahed M.S."/>
            <person name="Youssef N.H."/>
        </authorList>
    </citation>
    <scope>NUCLEOTIDE SEQUENCE</scope>
    <source>
        <strain evidence="1">Zod_Metabat.24</strain>
    </source>
</reference>
<evidence type="ECO:0000313" key="1">
    <source>
        <dbReference type="EMBL" id="MBN1573109.1"/>
    </source>
</evidence>
<dbReference type="Proteomes" id="UP000809273">
    <property type="component" value="Unassembled WGS sequence"/>
</dbReference>
<accession>A0A9D8PNE3</accession>
<dbReference type="AlphaFoldDB" id="A0A9D8PNE3"/>
<comment type="caution">
    <text evidence="1">The sequence shown here is derived from an EMBL/GenBank/DDBJ whole genome shotgun (WGS) entry which is preliminary data.</text>
</comment>
<name>A0A9D8PNE3_9DELT</name>
<dbReference type="EMBL" id="JAFGIX010000039">
    <property type="protein sequence ID" value="MBN1573109.1"/>
    <property type="molecule type" value="Genomic_DNA"/>
</dbReference>
<protein>
    <submittedName>
        <fullName evidence="1">Uncharacterized protein</fullName>
    </submittedName>
</protein>
<evidence type="ECO:0000313" key="2">
    <source>
        <dbReference type="Proteomes" id="UP000809273"/>
    </source>
</evidence>